<evidence type="ECO:0000256" key="1">
    <source>
        <dbReference type="SAM" id="MobiDB-lite"/>
    </source>
</evidence>
<evidence type="ECO:0000313" key="3">
    <source>
        <dbReference type="Proteomes" id="UP000251960"/>
    </source>
</evidence>
<proteinExistence type="predicted"/>
<reference evidence="2 3" key="1">
    <citation type="journal article" date="2018" name="Nat. Genet.">
        <title>Extensive intraspecific gene order and gene structural variations between Mo17 and other maize genomes.</title>
        <authorList>
            <person name="Sun S."/>
            <person name="Zhou Y."/>
            <person name="Chen J."/>
            <person name="Shi J."/>
            <person name="Zhao H."/>
            <person name="Zhao H."/>
            <person name="Song W."/>
            <person name="Zhang M."/>
            <person name="Cui Y."/>
            <person name="Dong X."/>
            <person name="Liu H."/>
            <person name="Ma X."/>
            <person name="Jiao Y."/>
            <person name="Wang B."/>
            <person name="Wei X."/>
            <person name="Stein J.C."/>
            <person name="Glaubitz J.C."/>
            <person name="Lu F."/>
            <person name="Yu G."/>
            <person name="Liang C."/>
            <person name="Fengler K."/>
            <person name="Li B."/>
            <person name="Rafalski A."/>
            <person name="Schnable P.S."/>
            <person name="Ware D.H."/>
            <person name="Buckler E.S."/>
            <person name="Lai J."/>
        </authorList>
    </citation>
    <scope>NUCLEOTIDE SEQUENCE [LARGE SCALE GENOMIC DNA]</scope>
    <source>
        <strain evidence="3">cv. Missouri 17</strain>
        <tissue evidence="2">Seedling</tissue>
    </source>
</reference>
<sequence>MAAGRRLADTAPADRPRPRPNIRLGDYGAAKDDLPIDVTPLDLVVVRSSPIIGKLFLATPWLLLLM</sequence>
<evidence type="ECO:0000313" key="2">
    <source>
        <dbReference type="EMBL" id="PWZ33026.1"/>
    </source>
</evidence>
<organism evidence="2 3">
    <name type="scientific">Zea mays</name>
    <name type="common">Maize</name>
    <dbReference type="NCBI Taxonomy" id="4577"/>
    <lineage>
        <taxon>Eukaryota</taxon>
        <taxon>Viridiplantae</taxon>
        <taxon>Streptophyta</taxon>
        <taxon>Embryophyta</taxon>
        <taxon>Tracheophyta</taxon>
        <taxon>Spermatophyta</taxon>
        <taxon>Magnoliopsida</taxon>
        <taxon>Liliopsida</taxon>
        <taxon>Poales</taxon>
        <taxon>Poaceae</taxon>
        <taxon>PACMAD clade</taxon>
        <taxon>Panicoideae</taxon>
        <taxon>Andropogonodae</taxon>
        <taxon>Andropogoneae</taxon>
        <taxon>Tripsacinae</taxon>
        <taxon>Zea</taxon>
    </lineage>
</organism>
<dbReference type="EMBL" id="NCVQ01000004">
    <property type="protein sequence ID" value="PWZ33026.1"/>
    <property type="molecule type" value="Genomic_DNA"/>
</dbReference>
<protein>
    <submittedName>
        <fullName evidence="2">Uncharacterized protein</fullName>
    </submittedName>
</protein>
<dbReference type="AlphaFoldDB" id="A0A3L6FIJ5"/>
<feature type="region of interest" description="Disordered" evidence="1">
    <location>
        <begin position="1"/>
        <end position="26"/>
    </location>
</feature>
<accession>A0A3L6FIJ5</accession>
<name>A0A3L6FIJ5_MAIZE</name>
<comment type="caution">
    <text evidence="2">The sequence shown here is derived from an EMBL/GenBank/DDBJ whole genome shotgun (WGS) entry which is preliminary data.</text>
</comment>
<feature type="compositionally biased region" description="Basic and acidic residues" evidence="1">
    <location>
        <begin position="1"/>
        <end position="17"/>
    </location>
</feature>
<dbReference type="Proteomes" id="UP000251960">
    <property type="component" value="Chromosome 3"/>
</dbReference>
<gene>
    <name evidence="2" type="ORF">Zm00014a_008190</name>
</gene>